<feature type="compositionally biased region" description="Polar residues" evidence="1">
    <location>
        <begin position="385"/>
        <end position="402"/>
    </location>
</feature>
<evidence type="ECO:0000256" key="1">
    <source>
        <dbReference type="SAM" id="MobiDB-lite"/>
    </source>
</evidence>
<dbReference type="Proteomes" id="UP001175226">
    <property type="component" value="Unassembled WGS sequence"/>
</dbReference>
<accession>A0AA39JHL1</accession>
<reference evidence="2" key="1">
    <citation type="submission" date="2023-06" db="EMBL/GenBank/DDBJ databases">
        <authorList>
            <consortium name="Lawrence Berkeley National Laboratory"/>
            <person name="Ahrendt S."/>
            <person name="Sahu N."/>
            <person name="Indic B."/>
            <person name="Wong-Bajracharya J."/>
            <person name="Merenyi Z."/>
            <person name="Ke H.-M."/>
            <person name="Monk M."/>
            <person name="Kocsube S."/>
            <person name="Drula E."/>
            <person name="Lipzen A."/>
            <person name="Balint B."/>
            <person name="Henrissat B."/>
            <person name="Andreopoulos B."/>
            <person name="Martin F.M."/>
            <person name="Harder C.B."/>
            <person name="Rigling D."/>
            <person name="Ford K.L."/>
            <person name="Foster G.D."/>
            <person name="Pangilinan J."/>
            <person name="Papanicolaou A."/>
            <person name="Barry K."/>
            <person name="LaButti K."/>
            <person name="Viragh M."/>
            <person name="Koriabine M."/>
            <person name="Yan M."/>
            <person name="Riley R."/>
            <person name="Champramary S."/>
            <person name="Plett K.L."/>
            <person name="Tsai I.J."/>
            <person name="Slot J."/>
            <person name="Sipos G."/>
            <person name="Plett J."/>
            <person name="Nagy L.G."/>
            <person name="Grigoriev I.V."/>
        </authorList>
    </citation>
    <scope>NUCLEOTIDE SEQUENCE</scope>
    <source>
        <strain evidence="2">FPL87.14</strain>
    </source>
</reference>
<sequence length="542" mass="58224">MAEGGDFDTHGLTEPALLERQAASSSATTTSSAASPSSTPFLVFVGTYSSLTTCTAGSVRWVYGGPQSPLSLTITNINVTQSGSSSVTTSSSSTASRSLITDFAARAIPTYLTVPIGDTSNPSGGDIVKIITTSADPSNDSFTWDKVDVPQGWYTIWASMEAYPDFQPDHNNGSDVSCLLSSGGSSSSSSSTTMSSMTSSITSPSPTAIVGASIFRQQGRHCWRCRRRRCSAFRSARCPPLLPLRLSTSPPCFYPRSSDGGDVGRWGTLGSFDSTHSSKSHPAKTTKQKAKTYNGVGVVGIGGYDSETNGRVERHHSQADSLGPIVSYGHAVTESPVSEQGFNPYAPYEDKYSARFPASLSDENGEELVMTPTMGYSPRLPHAGRQSTSSIDSYVLNNNFSRPRSRDQAQRMPPSPEVYPESPSTSSVIPTESRRFSSPVLPVDDGVFVGYQQQQQQQSLRQTPRRMPRKPVPSYNPSDLPEPLPAHLHSSMTSLSHTPSPAHSVHSLVLTEDVHQLIHKGSFSDGRPVHVLMPDLPPPQRI</sequence>
<feature type="region of interest" description="Disordered" evidence="1">
    <location>
        <begin position="185"/>
        <end position="204"/>
    </location>
</feature>
<feature type="compositionally biased region" description="Low complexity" evidence="1">
    <location>
        <begin position="488"/>
        <end position="500"/>
    </location>
</feature>
<organism evidence="2 3">
    <name type="scientific">Armillaria borealis</name>
    <dbReference type="NCBI Taxonomy" id="47425"/>
    <lineage>
        <taxon>Eukaryota</taxon>
        <taxon>Fungi</taxon>
        <taxon>Dikarya</taxon>
        <taxon>Basidiomycota</taxon>
        <taxon>Agaricomycotina</taxon>
        <taxon>Agaricomycetes</taxon>
        <taxon>Agaricomycetidae</taxon>
        <taxon>Agaricales</taxon>
        <taxon>Marasmiineae</taxon>
        <taxon>Physalacriaceae</taxon>
        <taxon>Armillaria</taxon>
    </lineage>
</organism>
<evidence type="ECO:0000313" key="3">
    <source>
        <dbReference type="Proteomes" id="UP001175226"/>
    </source>
</evidence>
<gene>
    <name evidence="2" type="ORF">EV421DRAFT_1809441</name>
</gene>
<evidence type="ECO:0000313" key="2">
    <source>
        <dbReference type="EMBL" id="KAK0442110.1"/>
    </source>
</evidence>
<feature type="compositionally biased region" description="Low complexity" evidence="1">
    <location>
        <begin position="418"/>
        <end position="428"/>
    </location>
</feature>
<comment type="caution">
    <text evidence="2">The sequence shown here is derived from an EMBL/GenBank/DDBJ whole genome shotgun (WGS) entry which is preliminary data.</text>
</comment>
<dbReference type="EMBL" id="JAUEPT010000027">
    <property type="protein sequence ID" value="KAK0442110.1"/>
    <property type="molecule type" value="Genomic_DNA"/>
</dbReference>
<proteinExistence type="predicted"/>
<name>A0AA39JHL1_9AGAR</name>
<feature type="region of interest" description="Disordered" evidence="1">
    <location>
        <begin position="453"/>
        <end position="500"/>
    </location>
</feature>
<keyword evidence="3" id="KW-1185">Reference proteome</keyword>
<dbReference type="AlphaFoldDB" id="A0AA39JHL1"/>
<feature type="region of interest" description="Disordered" evidence="1">
    <location>
        <begin position="375"/>
        <end position="436"/>
    </location>
</feature>
<protein>
    <submittedName>
        <fullName evidence="2">Uncharacterized protein</fullName>
    </submittedName>
</protein>